<feature type="compositionally biased region" description="Gly residues" evidence="1">
    <location>
        <begin position="77"/>
        <end position="86"/>
    </location>
</feature>
<dbReference type="AlphaFoldDB" id="Q6ZGJ9"/>
<accession>Q6ZGJ9</accession>
<feature type="region of interest" description="Disordered" evidence="1">
    <location>
        <begin position="1"/>
        <end position="86"/>
    </location>
</feature>
<name>Q6ZGJ9_ORYSJ</name>
<dbReference type="Proteomes" id="UP000000763">
    <property type="component" value="Chromosome 2"/>
</dbReference>
<feature type="compositionally biased region" description="Low complexity" evidence="1">
    <location>
        <begin position="1"/>
        <end position="14"/>
    </location>
</feature>
<organism evidence="2 3">
    <name type="scientific">Oryza sativa subsp. japonica</name>
    <name type="common">Rice</name>
    <dbReference type="NCBI Taxonomy" id="39947"/>
    <lineage>
        <taxon>Eukaryota</taxon>
        <taxon>Viridiplantae</taxon>
        <taxon>Streptophyta</taxon>
        <taxon>Embryophyta</taxon>
        <taxon>Tracheophyta</taxon>
        <taxon>Spermatophyta</taxon>
        <taxon>Magnoliopsida</taxon>
        <taxon>Liliopsida</taxon>
        <taxon>Poales</taxon>
        <taxon>Poaceae</taxon>
        <taxon>BOP clade</taxon>
        <taxon>Oryzoideae</taxon>
        <taxon>Oryzeae</taxon>
        <taxon>Oryzinae</taxon>
        <taxon>Oryza</taxon>
        <taxon>Oryza sativa</taxon>
    </lineage>
</organism>
<dbReference type="EMBL" id="AP004125">
    <property type="protein sequence ID" value="BAD16933.1"/>
    <property type="molecule type" value="Genomic_DNA"/>
</dbReference>
<protein>
    <submittedName>
        <fullName evidence="2">Uncharacterized protein</fullName>
    </submittedName>
</protein>
<evidence type="ECO:0000313" key="2">
    <source>
        <dbReference type="EMBL" id="BAD16933.1"/>
    </source>
</evidence>
<evidence type="ECO:0000256" key="1">
    <source>
        <dbReference type="SAM" id="MobiDB-lite"/>
    </source>
</evidence>
<gene>
    <name evidence="2" type="primary">OJ1767_D02.14</name>
</gene>
<feature type="compositionally biased region" description="Basic and acidic residues" evidence="1">
    <location>
        <begin position="15"/>
        <end position="26"/>
    </location>
</feature>
<reference evidence="3" key="1">
    <citation type="journal article" date="2005" name="Nature">
        <title>The map-based sequence of the rice genome.</title>
        <authorList>
            <consortium name="International rice genome sequencing project (IRGSP)"/>
            <person name="Matsumoto T."/>
            <person name="Wu J."/>
            <person name="Kanamori H."/>
            <person name="Katayose Y."/>
            <person name="Fujisawa M."/>
            <person name="Namiki N."/>
            <person name="Mizuno H."/>
            <person name="Yamamoto K."/>
            <person name="Antonio B.A."/>
            <person name="Baba T."/>
            <person name="Sakata K."/>
            <person name="Nagamura Y."/>
            <person name="Aoki H."/>
            <person name="Arikawa K."/>
            <person name="Arita K."/>
            <person name="Bito T."/>
            <person name="Chiden Y."/>
            <person name="Fujitsuka N."/>
            <person name="Fukunaka R."/>
            <person name="Hamada M."/>
            <person name="Harada C."/>
            <person name="Hayashi A."/>
            <person name="Hijishita S."/>
            <person name="Honda M."/>
            <person name="Hosokawa S."/>
            <person name="Ichikawa Y."/>
            <person name="Idonuma A."/>
            <person name="Iijima M."/>
            <person name="Ikeda M."/>
            <person name="Ikeno M."/>
            <person name="Ito K."/>
            <person name="Ito S."/>
            <person name="Ito T."/>
            <person name="Ito Y."/>
            <person name="Ito Y."/>
            <person name="Iwabuchi A."/>
            <person name="Kamiya K."/>
            <person name="Karasawa W."/>
            <person name="Kurita K."/>
            <person name="Katagiri S."/>
            <person name="Kikuta A."/>
            <person name="Kobayashi H."/>
            <person name="Kobayashi N."/>
            <person name="Machita K."/>
            <person name="Maehara T."/>
            <person name="Masukawa M."/>
            <person name="Mizubayashi T."/>
            <person name="Mukai Y."/>
            <person name="Nagasaki H."/>
            <person name="Nagata Y."/>
            <person name="Naito S."/>
            <person name="Nakashima M."/>
            <person name="Nakama Y."/>
            <person name="Nakamichi Y."/>
            <person name="Nakamura M."/>
            <person name="Meguro A."/>
            <person name="Negishi M."/>
            <person name="Ohta I."/>
            <person name="Ohta T."/>
            <person name="Okamoto M."/>
            <person name="Ono N."/>
            <person name="Saji S."/>
            <person name="Sakaguchi M."/>
            <person name="Sakai K."/>
            <person name="Shibata M."/>
            <person name="Shimokawa T."/>
            <person name="Song J."/>
            <person name="Takazaki Y."/>
            <person name="Terasawa K."/>
            <person name="Tsugane M."/>
            <person name="Tsuji K."/>
            <person name="Ueda S."/>
            <person name="Waki K."/>
            <person name="Yamagata H."/>
            <person name="Yamamoto M."/>
            <person name="Yamamoto S."/>
            <person name="Yamane H."/>
            <person name="Yoshiki S."/>
            <person name="Yoshihara R."/>
            <person name="Yukawa K."/>
            <person name="Zhong H."/>
            <person name="Yano M."/>
            <person name="Yuan Q."/>
            <person name="Ouyang S."/>
            <person name="Liu J."/>
            <person name="Jones K.M."/>
            <person name="Gansberger K."/>
            <person name="Moffat K."/>
            <person name="Hill J."/>
            <person name="Bera J."/>
            <person name="Fadrosh D."/>
            <person name="Jin S."/>
            <person name="Johri S."/>
            <person name="Kim M."/>
            <person name="Overton L."/>
            <person name="Reardon M."/>
            <person name="Tsitrin T."/>
            <person name="Vuong H."/>
            <person name="Weaver B."/>
            <person name="Ciecko A."/>
            <person name="Tallon L."/>
            <person name="Jackson J."/>
            <person name="Pai G."/>
            <person name="Aken S.V."/>
            <person name="Utterback T."/>
            <person name="Reidmuller S."/>
            <person name="Feldblyum T."/>
            <person name="Hsiao J."/>
            <person name="Zismann V."/>
            <person name="Iobst S."/>
            <person name="de Vazeille A.R."/>
            <person name="Buell C.R."/>
            <person name="Ying K."/>
            <person name="Li Y."/>
            <person name="Lu T."/>
            <person name="Huang Y."/>
            <person name="Zhao Q."/>
            <person name="Feng Q."/>
            <person name="Zhang L."/>
            <person name="Zhu J."/>
            <person name="Weng Q."/>
            <person name="Mu J."/>
            <person name="Lu Y."/>
            <person name="Fan D."/>
            <person name="Liu Y."/>
            <person name="Guan J."/>
            <person name="Zhang Y."/>
            <person name="Yu S."/>
            <person name="Liu X."/>
            <person name="Zhang Y."/>
            <person name="Hong G."/>
            <person name="Han B."/>
            <person name="Choisne N."/>
            <person name="Demange N."/>
            <person name="Orjeda G."/>
            <person name="Samain S."/>
            <person name="Cattolico L."/>
            <person name="Pelletier E."/>
            <person name="Couloux A."/>
            <person name="Segurens B."/>
            <person name="Wincker P."/>
            <person name="D'Hont A."/>
            <person name="Scarpelli C."/>
            <person name="Weissenbach J."/>
            <person name="Salanoubat M."/>
            <person name="Quetier F."/>
            <person name="Yu Y."/>
            <person name="Kim H.R."/>
            <person name="Rambo T."/>
            <person name="Currie J."/>
            <person name="Collura K."/>
            <person name="Luo M."/>
            <person name="Yang T."/>
            <person name="Ammiraju J.S.S."/>
            <person name="Engler F."/>
            <person name="Soderlund C."/>
            <person name="Wing R.A."/>
            <person name="Palmer L.E."/>
            <person name="de la Bastide M."/>
            <person name="Spiegel L."/>
            <person name="Nascimento L."/>
            <person name="Zutavern T."/>
            <person name="O'Shaughnessy A."/>
            <person name="Dike S."/>
            <person name="Dedhia N."/>
            <person name="Preston R."/>
            <person name="Balija V."/>
            <person name="McCombie W.R."/>
            <person name="Chow T."/>
            <person name="Chen H."/>
            <person name="Chung M."/>
            <person name="Chen C."/>
            <person name="Shaw J."/>
            <person name="Wu H."/>
            <person name="Hsiao K."/>
            <person name="Chao Y."/>
            <person name="Chu M."/>
            <person name="Cheng C."/>
            <person name="Hour A."/>
            <person name="Lee P."/>
            <person name="Lin S."/>
            <person name="Lin Y."/>
            <person name="Liou J."/>
            <person name="Liu S."/>
            <person name="Hsing Y."/>
            <person name="Raghuvanshi S."/>
            <person name="Mohanty A."/>
            <person name="Bharti A.K."/>
            <person name="Gaur A."/>
            <person name="Gupta V."/>
            <person name="Kumar D."/>
            <person name="Ravi V."/>
            <person name="Vij S."/>
            <person name="Kapur A."/>
            <person name="Khurana P."/>
            <person name="Khurana P."/>
            <person name="Khurana J.P."/>
            <person name="Tyagi A.K."/>
            <person name="Gaikwad K."/>
            <person name="Singh A."/>
            <person name="Dalal V."/>
            <person name="Srivastava S."/>
            <person name="Dixit A."/>
            <person name="Pal A.K."/>
            <person name="Ghazi I.A."/>
            <person name="Yadav M."/>
            <person name="Pandit A."/>
            <person name="Bhargava A."/>
            <person name="Sureshbabu K."/>
            <person name="Batra K."/>
            <person name="Sharma T.R."/>
            <person name="Mohapatra T."/>
            <person name="Singh N.K."/>
            <person name="Messing J."/>
            <person name="Nelson A.B."/>
            <person name="Fuks G."/>
            <person name="Kavchok S."/>
            <person name="Keizer G."/>
            <person name="Linton E."/>
            <person name="Llaca V."/>
            <person name="Song R."/>
            <person name="Tanyolac B."/>
            <person name="Young S."/>
            <person name="Ho-Il K."/>
            <person name="Hahn J.H."/>
            <person name="Sangsakoo G."/>
            <person name="Vanavichit A."/>
            <person name="de Mattos Luiz.A.T."/>
            <person name="Zimmer P.D."/>
            <person name="Malone G."/>
            <person name="Dellagostin O."/>
            <person name="de Oliveira A.C."/>
            <person name="Bevan M."/>
            <person name="Bancroft I."/>
            <person name="Minx P."/>
            <person name="Cordum H."/>
            <person name="Wilson R."/>
            <person name="Cheng Z."/>
            <person name="Jin W."/>
            <person name="Jiang J."/>
            <person name="Leong S.A."/>
            <person name="Iwama H."/>
            <person name="Gojobori T."/>
            <person name="Itoh T."/>
            <person name="Niimura Y."/>
            <person name="Fujii Y."/>
            <person name="Habara T."/>
            <person name="Sakai H."/>
            <person name="Sato Y."/>
            <person name="Wilson G."/>
            <person name="Kumar K."/>
            <person name="McCouch S."/>
            <person name="Juretic N."/>
            <person name="Hoen D."/>
            <person name="Wright S."/>
            <person name="Bruskiewich R."/>
            <person name="Bureau T."/>
            <person name="Miyao A."/>
            <person name="Hirochika H."/>
            <person name="Nishikawa T."/>
            <person name="Kadowaki K."/>
            <person name="Sugiura M."/>
            <person name="Burr B."/>
            <person name="Sasaki T."/>
        </authorList>
    </citation>
    <scope>NUCLEOTIDE SEQUENCE [LARGE SCALE GENOMIC DNA]</scope>
    <source>
        <strain evidence="3">cv. Nipponbare</strain>
    </source>
</reference>
<proteinExistence type="predicted"/>
<reference evidence="3" key="2">
    <citation type="journal article" date="2008" name="Nucleic Acids Res.">
        <title>The rice annotation project database (RAP-DB): 2008 update.</title>
        <authorList>
            <consortium name="The rice annotation project (RAP)"/>
        </authorList>
    </citation>
    <scope>GENOME REANNOTATION</scope>
    <source>
        <strain evidence="3">cv. Nipponbare</strain>
    </source>
</reference>
<evidence type="ECO:0000313" key="3">
    <source>
        <dbReference type="Proteomes" id="UP000000763"/>
    </source>
</evidence>
<sequence>MAATAESSGATAATAERELWGDDGGNRTRAWGLGTAVATVPNELGDGDGGGGGMRGDDDRAWATTPPSSETVARMDGGAGGRSGSK</sequence>